<dbReference type="CDD" id="cd00200">
    <property type="entry name" value="WD40"/>
    <property type="match status" value="1"/>
</dbReference>
<evidence type="ECO:0000313" key="12">
    <source>
        <dbReference type="EMBL" id="ETX16222.1"/>
    </source>
</evidence>
<dbReference type="Gene3D" id="2.130.10.10">
    <property type="entry name" value="YVTN repeat-like/Quinoprotein amine dehydrogenase"/>
    <property type="match status" value="2"/>
</dbReference>
<dbReference type="PROSITE" id="PS51007">
    <property type="entry name" value="CYTC"/>
    <property type="match status" value="1"/>
</dbReference>
<feature type="repeat" description="WD" evidence="8">
    <location>
        <begin position="101"/>
        <end position="130"/>
    </location>
</feature>
<reference evidence="12 13" key="1">
    <citation type="submission" date="2014-01" db="EMBL/GenBank/DDBJ databases">
        <title>Roseivivax halodurans JCM 10272 Genome Sequencing.</title>
        <authorList>
            <person name="Lai Q."/>
            <person name="Li G."/>
            <person name="Shao Z."/>
        </authorList>
    </citation>
    <scope>NUCLEOTIDE SEQUENCE [LARGE SCALE GENOMIC DNA]</scope>
    <source>
        <strain evidence="12 13">JCM 10272</strain>
    </source>
</reference>
<feature type="domain" description="Cytochrome c" evidence="11">
    <location>
        <begin position="318"/>
        <end position="420"/>
    </location>
</feature>
<dbReference type="PANTHER" id="PTHR22847:SF637">
    <property type="entry name" value="WD REPEAT DOMAIN 5B"/>
    <property type="match status" value="1"/>
</dbReference>
<dbReference type="InterPro" id="IPR020472">
    <property type="entry name" value="WD40_PAC1"/>
</dbReference>
<dbReference type="InterPro" id="IPR019775">
    <property type="entry name" value="WD40_repeat_CS"/>
</dbReference>
<dbReference type="eggNOG" id="COG3474">
    <property type="taxonomic scope" value="Bacteria"/>
</dbReference>
<keyword evidence="2 8" id="KW-0853">WD repeat</keyword>
<keyword evidence="4 9" id="KW-0479">Metal-binding</keyword>
<evidence type="ECO:0000256" key="2">
    <source>
        <dbReference type="ARBA" id="ARBA00022574"/>
    </source>
</evidence>
<dbReference type="eggNOG" id="COG2319">
    <property type="taxonomic scope" value="Bacteria"/>
</dbReference>
<dbReference type="GO" id="GO:0009055">
    <property type="term" value="F:electron transfer activity"/>
    <property type="evidence" value="ECO:0007669"/>
    <property type="project" value="InterPro"/>
</dbReference>
<keyword evidence="6" id="KW-0249">Electron transport</keyword>
<dbReference type="PROSITE" id="PS00678">
    <property type="entry name" value="WD_REPEATS_1"/>
    <property type="match status" value="1"/>
</dbReference>
<dbReference type="InterPro" id="IPR015943">
    <property type="entry name" value="WD40/YVTN_repeat-like_dom_sf"/>
</dbReference>
<dbReference type="PATRIC" id="fig|1449350.3.peg.784"/>
<keyword evidence="5" id="KW-0677">Repeat</keyword>
<dbReference type="PROSITE" id="PS50082">
    <property type="entry name" value="WD_REPEATS_2"/>
    <property type="match status" value="4"/>
</dbReference>
<dbReference type="SUPFAM" id="SSF46626">
    <property type="entry name" value="Cytochrome c"/>
    <property type="match status" value="1"/>
</dbReference>
<dbReference type="PRINTS" id="PR00604">
    <property type="entry name" value="CYTCHRMECIAB"/>
</dbReference>
<organism evidence="12 13">
    <name type="scientific">Roseivivax halodurans JCM 10272</name>
    <dbReference type="NCBI Taxonomy" id="1449350"/>
    <lineage>
        <taxon>Bacteria</taxon>
        <taxon>Pseudomonadati</taxon>
        <taxon>Pseudomonadota</taxon>
        <taxon>Alphaproteobacteria</taxon>
        <taxon>Rhodobacterales</taxon>
        <taxon>Roseobacteraceae</taxon>
        <taxon>Roseivivax</taxon>
    </lineage>
</organism>
<dbReference type="GO" id="GO:0046872">
    <property type="term" value="F:metal ion binding"/>
    <property type="evidence" value="ECO:0007669"/>
    <property type="project" value="UniProtKB-KW"/>
</dbReference>
<dbReference type="InterPro" id="IPR036322">
    <property type="entry name" value="WD40_repeat_dom_sf"/>
</dbReference>
<keyword evidence="1" id="KW-0813">Transport</keyword>
<protein>
    <submittedName>
        <fullName evidence="12">Cytochrome C</fullName>
    </submittedName>
</protein>
<evidence type="ECO:0000256" key="9">
    <source>
        <dbReference type="PROSITE-ProRule" id="PRU00433"/>
    </source>
</evidence>
<accession>X7EJW1</accession>
<sequence>MRRAALTGALLVLSGAAGAQSLDGHGGPVMDIAVAEDGTVATASFDNSVGLWTDGAPRWLEGHEAAVNVVAFLPDGQLASGADDFDVILWDRASGEVAERLEGHQGKVMGLAGHGGLIASASWDGTIRLWAEGDVQELGGHDGPVNAVAFGPDGALYSASADGTVRVWDVAAAKEERRVVEHGFGINEIVLGPDADWIAWGAVDGTVKVTDLSSGAEIADLSAGRRPILALDLSEEAGALAVGDGEGHILIADTADWSVRHDFRATLQGPVWALAFAPGGDTLYAAGLDAAVQTWPMDALGDGTVIASGDESFLADPATLPNGERQFKRKCSICHTLGPDGARRAGPSLHDLFGRRAGTVPGYTYSDALDGSDLVWTEDTIDALFDIGPEHYVPGTKMPMQRITGAEDRADLIDYLRRATAATE</sequence>
<dbReference type="InterPro" id="IPR036909">
    <property type="entry name" value="Cyt_c-like_dom_sf"/>
</dbReference>
<evidence type="ECO:0000313" key="13">
    <source>
        <dbReference type="Proteomes" id="UP000022447"/>
    </source>
</evidence>
<evidence type="ECO:0000256" key="7">
    <source>
        <dbReference type="ARBA" id="ARBA00023004"/>
    </source>
</evidence>
<dbReference type="InterPro" id="IPR001680">
    <property type="entry name" value="WD40_rpt"/>
</dbReference>
<comment type="caution">
    <text evidence="12">The sequence shown here is derived from an EMBL/GenBank/DDBJ whole genome shotgun (WGS) entry which is preliminary data.</text>
</comment>
<evidence type="ECO:0000256" key="8">
    <source>
        <dbReference type="PROSITE-ProRule" id="PRU00221"/>
    </source>
</evidence>
<feature type="chain" id="PRO_5004977298" evidence="10">
    <location>
        <begin position="20"/>
        <end position="424"/>
    </location>
</feature>
<dbReference type="InterPro" id="IPR002327">
    <property type="entry name" value="Cyt_c_1A/1B"/>
</dbReference>
<keyword evidence="7 9" id="KW-0408">Iron</keyword>
<proteinExistence type="predicted"/>
<feature type="repeat" description="WD" evidence="8">
    <location>
        <begin position="22"/>
        <end position="52"/>
    </location>
</feature>
<name>X7EJW1_9RHOB</name>
<feature type="signal peptide" evidence="10">
    <location>
        <begin position="1"/>
        <end position="19"/>
    </location>
</feature>
<dbReference type="InterPro" id="IPR009056">
    <property type="entry name" value="Cyt_c-like_dom"/>
</dbReference>
<keyword evidence="3 9" id="KW-0349">Heme</keyword>
<dbReference type="Pfam" id="PF00034">
    <property type="entry name" value="Cytochrom_C"/>
    <property type="match status" value="1"/>
</dbReference>
<keyword evidence="10" id="KW-0732">Signal</keyword>
<dbReference type="GO" id="GO:0020037">
    <property type="term" value="F:heme binding"/>
    <property type="evidence" value="ECO:0007669"/>
    <property type="project" value="InterPro"/>
</dbReference>
<keyword evidence="13" id="KW-1185">Reference proteome</keyword>
<evidence type="ECO:0000256" key="10">
    <source>
        <dbReference type="SAM" id="SignalP"/>
    </source>
</evidence>
<evidence type="ECO:0000256" key="4">
    <source>
        <dbReference type="ARBA" id="ARBA00022723"/>
    </source>
</evidence>
<dbReference type="PANTHER" id="PTHR22847">
    <property type="entry name" value="WD40 REPEAT PROTEIN"/>
    <property type="match status" value="1"/>
</dbReference>
<dbReference type="STRING" id="1449350.OCH239_08685"/>
<dbReference type="AlphaFoldDB" id="X7EJW1"/>
<feature type="repeat" description="WD" evidence="8">
    <location>
        <begin position="60"/>
        <end position="100"/>
    </location>
</feature>
<dbReference type="EMBL" id="JALZ01000002">
    <property type="protein sequence ID" value="ETX16222.1"/>
    <property type="molecule type" value="Genomic_DNA"/>
</dbReference>
<dbReference type="Gene3D" id="1.10.760.10">
    <property type="entry name" value="Cytochrome c-like domain"/>
    <property type="match status" value="1"/>
</dbReference>
<evidence type="ECO:0000256" key="3">
    <source>
        <dbReference type="ARBA" id="ARBA00022617"/>
    </source>
</evidence>
<dbReference type="PRINTS" id="PR00320">
    <property type="entry name" value="GPROTEINBRPT"/>
</dbReference>
<gene>
    <name evidence="12" type="ORF">OCH239_08685</name>
</gene>
<dbReference type="PROSITE" id="PS50294">
    <property type="entry name" value="WD_REPEATS_REGION"/>
    <property type="match status" value="2"/>
</dbReference>
<dbReference type="RefSeq" id="WP_037258878.1">
    <property type="nucleotide sequence ID" value="NZ_JALZ01000002.1"/>
</dbReference>
<evidence type="ECO:0000256" key="1">
    <source>
        <dbReference type="ARBA" id="ARBA00022448"/>
    </source>
</evidence>
<dbReference type="SUPFAM" id="SSF50978">
    <property type="entry name" value="WD40 repeat-like"/>
    <property type="match status" value="1"/>
</dbReference>
<dbReference type="Proteomes" id="UP000022447">
    <property type="component" value="Unassembled WGS sequence"/>
</dbReference>
<dbReference type="SMART" id="SM00320">
    <property type="entry name" value="WD40"/>
    <property type="match status" value="7"/>
</dbReference>
<dbReference type="Pfam" id="PF00400">
    <property type="entry name" value="WD40"/>
    <property type="match status" value="5"/>
</dbReference>
<evidence type="ECO:0000256" key="5">
    <source>
        <dbReference type="ARBA" id="ARBA00022737"/>
    </source>
</evidence>
<evidence type="ECO:0000256" key="6">
    <source>
        <dbReference type="ARBA" id="ARBA00022982"/>
    </source>
</evidence>
<feature type="repeat" description="WD" evidence="8">
    <location>
        <begin position="138"/>
        <end position="178"/>
    </location>
</feature>
<evidence type="ECO:0000259" key="11">
    <source>
        <dbReference type="PROSITE" id="PS51007"/>
    </source>
</evidence>